<dbReference type="EMBL" id="JAVRRG010000163">
    <property type="protein sequence ID" value="KAK5079936.1"/>
    <property type="molecule type" value="Genomic_DNA"/>
</dbReference>
<evidence type="ECO:0000313" key="3">
    <source>
        <dbReference type="Proteomes" id="UP001345013"/>
    </source>
</evidence>
<dbReference type="Proteomes" id="UP001345013">
    <property type="component" value="Unassembled WGS sequence"/>
</dbReference>
<accession>A0ABR0JYU5</accession>
<keyword evidence="3" id="KW-1185">Reference proteome</keyword>
<reference evidence="2 3" key="1">
    <citation type="submission" date="2023-08" db="EMBL/GenBank/DDBJ databases">
        <title>Black Yeasts Isolated from many extreme environments.</title>
        <authorList>
            <person name="Coleine C."/>
            <person name="Stajich J.E."/>
            <person name="Selbmann L."/>
        </authorList>
    </citation>
    <scope>NUCLEOTIDE SEQUENCE [LARGE SCALE GENOMIC DNA]</scope>
    <source>
        <strain evidence="2 3">CCFEE 5885</strain>
    </source>
</reference>
<sequence>MQSELESRSSSSRSRSQSHGLPSPSSSAGSDYSQQFPKDKSITVDLTEYAQLEPEYPCTIAAALKPAPKYSPPSVDIVACAADVSVEAVETCTDAVCSMDAQAAINFILDLERPCLSHVKFGMHTQKASPFKTPVFNSGMSHACTASASLVHSHQHVDLASSPVQVPISVIDRLLESSRSLPLGPEMTPVQVWAILVNIASQQAITFSIYALLKDELSKYMRCNSFGTTIEIDTLGQVLNWFFPWHSTAQLHDNKIGITLWGQQQMDDLGGLGWEEFF</sequence>
<gene>
    <name evidence="2" type="ORF">LTR24_008784</name>
</gene>
<feature type="compositionally biased region" description="Low complexity" evidence="1">
    <location>
        <begin position="1"/>
        <end position="33"/>
    </location>
</feature>
<protein>
    <submittedName>
        <fullName evidence="2">Uncharacterized protein</fullName>
    </submittedName>
</protein>
<evidence type="ECO:0000313" key="2">
    <source>
        <dbReference type="EMBL" id="KAK5079936.1"/>
    </source>
</evidence>
<feature type="region of interest" description="Disordered" evidence="1">
    <location>
        <begin position="1"/>
        <end position="35"/>
    </location>
</feature>
<organism evidence="2 3">
    <name type="scientific">Lithohypha guttulata</name>
    <dbReference type="NCBI Taxonomy" id="1690604"/>
    <lineage>
        <taxon>Eukaryota</taxon>
        <taxon>Fungi</taxon>
        <taxon>Dikarya</taxon>
        <taxon>Ascomycota</taxon>
        <taxon>Pezizomycotina</taxon>
        <taxon>Eurotiomycetes</taxon>
        <taxon>Chaetothyriomycetidae</taxon>
        <taxon>Chaetothyriales</taxon>
        <taxon>Trichomeriaceae</taxon>
        <taxon>Lithohypha</taxon>
    </lineage>
</organism>
<name>A0ABR0JYU5_9EURO</name>
<comment type="caution">
    <text evidence="2">The sequence shown here is derived from an EMBL/GenBank/DDBJ whole genome shotgun (WGS) entry which is preliminary data.</text>
</comment>
<evidence type="ECO:0000256" key="1">
    <source>
        <dbReference type="SAM" id="MobiDB-lite"/>
    </source>
</evidence>
<proteinExistence type="predicted"/>